<dbReference type="EMBL" id="BAABME010034028">
    <property type="protein sequence ID" value="GAA0154810.1"/>
    <property type="molecule type" value="Genomic_DNA"/>
</dbReference>
<evidence type="ECO:0000313" key="2">
    <source>
        <dbReference type="EMBL" id="GAA0154810.1"/>
    </source>
</evidence>
<feature type="region of interest" description="Disordered" evidence="1">
    <location>
        <begin position="1"/>
        <end position="34"/>
    </location>
</feature>
<proteinExistence type="predicted"/>
<sequence length="131" mass="14782">MHQWNNDNGMALQPPAHVKLASRPKKSRKKDIDEIRKIGRTEKLRKWVISSLIVQFLMVLRESSKKKAPEPVEAEPAKPVEAEPAPTESQPMEPAPEYVEAEPAEQLVRKKQATRRGGSSRAAAKRRNRGV</sequence>
<keyword evidence="3" id="KW-1185">Reference proteome</keyword>
<feature type="compositionally biased region" description="Basic and acidic residues" evidence="1">
    <location>
        <begin position="63"/>
        <end position="81"/>
    </location>
</feature>
<gene>
    <name evidence="2" type="ORF">LIER_43293</name>
</gene>
<evidence type="ECO:0000256" key="1">
    <source>
        <dbReference type="SAM" id="MobiDB-lite"/>
    </source>
</evidence>
<comment type="caution">
    <text evidence="2">The sequence shown here is derived from an EMBL/GenBank/DDBJ whole genome shotgun (WGS) entry which is preliminary data.</text>
</comment>
<feature type="compositionally biased region" description="Basic residues" evidence="1">
    <location>
        <begin position="20"/>
        <end position="29"/>
    </location>
</feature>
<dbReference type="Proteomes" id="UP001454036">
    <property type="component" value="Unassembled WGS sequence"/>
</dbReference>
<name>A0AAV3PSU8_LITER</name>
<protein>
    <submittedName>
        <fullName evidence="2">Uncharacterized protein</fullName>
    </submittedName>
</protein>
<evidence type="ECO:0000313" key="3">
    <source>
        <dbReference type="Proteomes" id="UP001454036"/>
    </source>
</evidence>
<reference evidence="2 3" key="1">
    <citation type="submission" date="2024-01" db="EMBL/GenBank/DDBJ databases">
        <title>The complete chloroplast genome sequence of Lithospermum erythrorhizon: insights into the phylogenetic relationship among Boraginaceae species and the maternal lineages of purple gromwells.</title>
        <authorList>
            <person name="Okada T."/>
            <person name="Watanabe K."/>
        </authorList>
    </citation>
    <scope>NUCLEOTIDE SEQUENCE [LARGE SCALE GENOMIC DNA]</scope>
</reference>
<feature type="region of interest" description="Disordered" evidence="1">
    <location>
        <begin position="63"/>
        <end position="131"/>
    </location>
</feature>
<accession>A0AAV3PSU8</accession>
<organism evidence="2 3">
    <name type="scientific">Lithospermum erythrorhizon</name>
    <name type="common">Purple gromwell</name>
    <name type="synonym">Lithospermum officinale var. erythrorhizon</name>
    <dbReference type="NCBI Taxonomy" id="34254"/>
    <lineage>
        <taxon>Eukaryota</taxon>
        <taxon>Viridiplantae</taxon>
        <taxon>Streptophyta</taxon>
        <taxon>Embryophyta</taxon>
        <taxon>Tracheophyta</taxon>
        <taxon>Spermatophyta</taxon>
        <taxon>Magnoliopsida</taxon>
        <taxon>eudicotyledons</taxon>
        <taxon>Gunneridae</taxon>
        <taxon>Pentapetalae</taxon>
        <taxon>asterids</taxon>
        <taxon>lamiids</taxon>
        <taxon>Boraginales</taxon>
        <taxon>Boraginaceae</taxon>
        <taxon>Boraginoideae</taxon>
        <taxon>Lithospermeae</taxon>
        <taxon>Lithospermum</taxon>
    </lineage>
</organism>
<dbReference type="AlphaFoldDB" id="A0AAV3PSU8"/>